<geneLocation type="mitochondrion" evidence="2"/>
<evidence type="ECO:0000313" key="2">
    <source>
        <dbReference type="EMBL" id="APQ47867.1"/>
    </source>
</evidence>
<keyword evidence="1" id="KW-0472">Membrane</keyword>
<gene>
    <name evidence="2" type="primary">ATP8</name>
</gene>
<keyword evidence="1" id="KW-1133">Transmembrane helix</keyword>
<proteinExistence type="predicted"/>
<dbReference type="EMBL" id="KX385010">
    <property type="protein sequence ID" value="APQ47867.1"/>
    <property type="molecule type" value="Genomic_DNA"/>
</dbReference>
<dbReference type="AlphaFoldDB" id="A0A4Y1JWJ4"/>
<accession>A0A4Y1JWJ4</accession>
<organism evidence="2">
    <name type="scientific">Cheumatopsyche brevilineata</name>
    <dbReference type="NCBI Taxonomy" id="1437087"/>
    <lineage>
        <taxon>Eukaryota</taxon>
        <taxon>Metazoa</taxon>
        <taxon>Ecdysozoa</taxon>
        <taxon>Arthropoda</taxon>
        <taxon>Hexapoda</taxon>
        <taxon>Insecta</taxon>
        <taxon>Pterygota</taxon>
        <taxon>Neoptera</taxon>
        <taxon>Endopterygota</taxon>
        <taxon>Trichoptera</taxon>
        <taxon>Annulipalpia</taxon>
        <taxon>Hydropsychoidea</taxon>
        <taxon>Hydropsychidae</taxon>
        <taxon>Hydropsychinae</taxon>
        <taxon>Cheumatopsyche</taxon>
    </lineage>
</organism>
<evidence type="ECO:0000256" key="1">
    <source>
        <dbReference type="SAM" id="Phobius"/>
    </source>
</evidence>
<reference evidence="2" key="1">
    <citation type="submission" date="2016-06" db="EMBL/GenBank/DDBJ databases">
        <title>Complete mitochondrial genome sequences of three caddisflies (Trichoptera): an implication for lepidopteran phylogeny as the sister taxon.</title>
        <authorList>
            <person name="Kim M.J."/>
            <person name="Kim I."/>
        </authorList>
    </citation>
    <scope>NUCLEOTIDE SEQUENCE</scope>
</reference>
<keyword evidence="1" id="KW-0812">Transmembrane</keyword>
<name>A0A4Y1JWJ4_9NEOP</name>
<feature type="transmembrane region" description="Helical" evidence="1">
    <location>
        <begin position="6"/>
        <end position="29"/>
    </location>
</feature>
<sequence>MPQMMPLNWIMLMLFFSLIYYIIFTNIYFNIHPIQPSLNSHLLSASSLNWTW</sequence>
<protein>
    <submittedName>
        <fullName evidence="2">ATP synthase F0 subunit 8</fullName>
    </submittedName>
</protein>
<keyword evidence="2" id="KW-0496">Mitochondrion</keyword>